<name>A0A9P7APN3_9AGAM</name>
<dbReference type="InterPro" id="IPR043128">
    <property type="entry name" value="Rev_trsase/Diguanyl_cyclase"/>
</dbReference>
<keyword evidence="2" id="KW-1185">Reference proteome</keyword>
<dbReference type="EMBL" id="JABBWE010000028">
    <property type="protein sequence ID" value="KAG1793836.1"/>
    <property type="molecule type" value="Genomic_DNA"/>
</dbReference>
<dbReference type="OrthoDB" id="1750432at2759"/>
<evidence type="ECO:0008006" key="3">
    <source>
        <dbReference type="Google" id="ProtNLM"/>
    </source>
</evidence>
<dbReference type="AlphaFoldDB" id="A0A9P7APN3"/>
<comment type="caution">
    <text evidence="1">The sequence shown here is derived from an EMBL/GenBank/DDBJ whole genome shotgun (WGS) entry which is preliminary data.</text>
</comment>
<accession>A0A9P7APN3</accession>
<dbReference type="Gene3D" id="3.30.70.270">
    <property type="match status" value="1"/>
</dbReference>
<gene>
    <name evidence="1" type="ORF">HD556DRAFT_1192127</name>
</gene>
<proteinExistence type="predicted"/>
<evidence type="ECO:0000313" key="2">
    <source>
        <dbReference type="Proteomes" id="UP000719766"/>
    </source>
</evidence>
<evidence type="ECO:0000313" key="1">
    <source>
        <dbReference type="EMBL" id="KAG1793836.1"/>
    </source>
</evidence>
<dbReference type="InterPro" id="IPR043502">
    <property type="entry name" value="DNA/RNA_pol_sf"/>
</dbReference>
<dbReference type="Proteomes" id="UP000719766">
    <property type="component" value="Unassembled WGS sequence"/>
</dbReference>
<feature type="non-terminal residue" evidence="1">
    <location>
        <position position="50"/>
    </location>
</feature>
<sequence>IIIWSQTLEEHERNVCRVLSALRDAHLYCSLKKTLLFATEMDFLGHHISA</sequence>
<organism evidence="1 2">
    <name type="scientific">Suillus plorans</name>
    <dbReference type="NCBI Taxonomy" id="116603"/>
    <lineage>
        <taxon>Eukaryota</taxon>
        <taxon>Fungi</taxon>
        <taxon>Dikarya</taxon>
        <taxon>Basidiomycota</taxon>
        <taxon>Agaricomycotina</taxon>
        <taxon>Agaricomycetes</taxon>
        <taxon>Agaricomycetidae</taxon>
        <taxon>Boletales</taxon>
        <taxon>Suillineae</taxon>
        <taxon>Suillaceae</taxon>
        <taxon>Suillus</taxon>
    </lineage>
</organism>
<dbReference type="SUPFAM" id="SSF56672">
    <property type="entry name" value="DNA/RNA polymerases"/>
    <property type="match status" value="1"/>
</dbReference>
<reference evidence="1" key="1">
    <citation type="journal article" date="2020" name="New Phytol.">
        <title>Comparative genomics reveals dynamic genome evolution in host specialist ectomycorrhizal fungi.</title>
        <authorList>
            <person name="Lofgren L.A."/>
            <person name="Nguyen N.H."/>
            <person name="Vilgalys R."/>
            <person name="Ruytinx J."/>
            <person name="Liao H.L."/>
            <person name="Branco S."/>
            <person name="Kuo A."/>
            <person name="LaButti K."/>
            <person name="Lipzen A."/>
            <person name="Andreopoulos W."/>
            <person name="Pangilinan J."/>
            <person name="Riley R."/>
            <person name="Hundley H."/>
            <person name="Na H."/>
            <person name="Barry K."/>
            <person name="Grigoriev I.V."/>
            <person name="Stajich J.E."/>
            <person name="Kennedy P.G."/>
        </authorList>
    </citation>
    <scope>NUCLEOTIDE SEQUENCE</scope>
    <source>
        <strain evidence="1">S12</strain>
    </source>
</reference>
<protein>
    <recommendedName>
        <fullName evidence="3">Reverse transcriptase</fullName>
    </recommendedName>
</protein>
<dbReference type="RefSeq" id="XP_041160141.1">
    <property type="nucleotide sequence ID" value="XM_041296195.1"/>
</dbReference>
<feature type="non-terminal residue" evidence="1">
    <location>
        <position position="1"/>
    </location>
</feature>
<dbReference type="GeneID" id="64589959"/>